<reference evidence="4" key="1">
    <citation type="submission" date="2025-08" db="UniProtKB">
        <authorList>
            <consortium name="RefSeq"/>
        </authorList>
    </citation>
    <scope>IDENTIFICATION</scope>
</reference>
<dbReference type="GO" id="GO:0003723">
    <property type="term" value="F:RNA binding"/>
    <property type="evidence" value="ECO:0007669"/>
    <property type="project" value="InterPro"/>
</dbReference>
<organism evidence="3 4">
    <name type="scientific">Nelumbo nucifera</name>
    <name type="common">Sacred lotus</name>
    <dbReference type="NCBI Taxonomy" id="4432"/>
    <lineage>
        <taxon>Eukaryota</taxon>
        <taxon>Viridiplantae</taxon>
        <taxon>Streptophyta</taxon>
        <taxon>Embryophyta</taxon>
        <taxon>Tracheophyta</taxon>
        <taxon>Spermatophyta</taxon>
        <taxon>Magnoliopsida</taxon>
        <taxon>Proteales</taxon>
        <taxon>Nelumbonaceae</taxon>
        <taxon>Nelumbo</taxon>
    </lineage>
</organism>
<dbReference type="Pfam" id="PF01535">
    <property type="entry name" value="PPR"/>
    <property type="match status" value="3"/>
</dbReference>
<evidence type="ECO:0000256" key="2">
    <source>
        <dbReference type="PROSITE-ProRule" id="PRU00708"/>
    </source>
</evidence>
<evidence type="ECO:0000313" key="3">
    <source>
        <dbReference type="Proteomes" id="UP000189703"/>
    </source>
</evidence>
<dbReference type="PANTHER" id="PTHR47926">
    <property type="entry name" value="PENTATRICOPEPTIDE REPEAT-CONTAINING PROTEIN"/>
    <property type="match status" value="1"/>
</dbReference>
<dbReference type="OrthoDB" id="600868at2759"/>
<name>A0A1U7ZT06_NELNU</name>
<keyword evidence="3" id="KW-1185">Reference proteome</keyword>
<proteinExistence type="predicted"/>
<accession>A0A1U7ZT06</accession>
<dbReference type="Gene3D" id="1.25.40.10">
    <property type="entry name" value="Tetratricopeptide repeat domain"/>
    <property type="match status" value="2"/>
</dbReference>
<dbReference type="PANTHER" id="PTHR47926:SF442">
    <property type="entry name" value="PUTATIVE-RELATED"/>
    <property type="match status" value="1"/>
</dbReference>
<dbReference type="eggNOG" id="KOG4197">
    <property type="taxonomic scope" value="Eukaryota"/>
</dbReference>
<keyword evidence="1" id="KW-0677">Repeat</keyword>
<dbReference type="InParanoid" id="A0A1U7ZT06"/>
<feature type="repeat" description="PPR" evidence="2">
    <location>
        <begin position="108"/>
        <end position="142"/>
    </location>
</feature>
<gene>
    <name evidence="4" type="primary">LOC104595957</name>
</gene>
<dbReference type="RefSeq" id="XP_010255207.1">
    <property type="nucleotide sequence ID" value="XM_010256905.1"/>
</dbReference>
<evidence type="ECO:0000256" key="1">
    <source>
        <dbReference type="ARBA" id="ARBA00022737"/>
    </source>
</evidence>
<feature type="repeat" description="PPR" evidence="2">
    <location>
        <begin position="9"/>
        <end position="43"/>
    </location>
</feature>
<evidence type="ECO:0000313" key="4">
    <source>
        <dbReference type="RefSeq" id="XP_010255207.1"/>
    </source>
</evidence>
<dbReference type="Pfam" id="PF13812">
    <property type="entry name" value="PPR_3"/>
    <property type="match status" value="1"/>
</dbReference>
<dbReference type="Proteomes" id="UP000189703">
    <property type="component" value="Unplaced"/>
</dbReference>
<dbReference type="PROSITE" id="PS51375">
    <property type="entry name" value="PPR"/>
    <property type="match status" value="2"/>
</dbReference>
<dbReference type="KEGG" id="nnu:104595957"/>
<dbReference type="NCBIfam" id="TIGR00756">
    <property type="entry name" value="PPR"/>
    <property type="match status" value="2"/>
</dbReference>
<dbReference type="InterPro" id="IPR046960">
    <property type="entry name" value="PPR_At4g14850-like_plant"/>
</dbReference>
<dbReference type="InterPro" id="IPR011990">
    <property type="entry name" value="TPR-like_helical_dom_sf"/>
</dbReference>
<dbReference type="GO" id="GO:0009451">
    <property type="term" value="P:RNA modification"/>
    <property type="evidence" value="ECO:0007669"/>
    <property type="project" value="InterPro"/>
</dbReference>
<protein>
    <submittedName>
        <fullName evidence="4">Pentatricopeptide repeat-containing protein At2g22070-like</fullName>
    </submittedName>
</protein>
<sequence length="294" mass="33361">MFEAMPVRDVVSCNLVIASHARHGFPELALDLFKEMVSRGLRESPSTCSSFWVFAVMLGSTEKLFDELPSRSLAMWNLVLRGFCQLGRSYEVLGFYLKIKSDVGVDPNGVTFYYLIYACARHRMGREGLKMLETMIQEGLKPDAITFLFVLMSCSHSCLVREGQLIFESIENIHVVYLDRRHYSCMVDLLGRACLLEEAEVLLKCSPVKDDLVMWSSLLRSCIVHRNEKVGRTAAIALLELDLDNPTVLLQASSFYSEIGDIEMSMKIREYKKTSEMRKGAGYSFIESINHGYS</sequence>
<dbReference type="GeneID" id="104595957"/>
<dbReference type="GO" id="GO:0099402">
    <property type="term" value="P:plant organ development"/>
    <property type="evidence" value="ECO:0007669"/>
    <property type="project" value="UniProtKB-ARBA"/>
</dbReference>
<dbReference type="FunFam" id="1.25.40.10:FF:000158">
    <property type="entry name" value="pentatricopeptide repeat-containing protein At2g33680"/>
    <property type="match status" value="1"/>
</dbReference>
<dbReference type="AlphaFoldDB" id="A0A1U7ZT06"/>
<dbReference type="InterPro" id="IPR002885">
    <property type="entry name" value="PPR_rpt"/>
</dbReference>